<protein>
    <submittedName>
        <fullName evidence="1">Uncharacterized protein</fullName>
    </submittedName>
</protein>
<dbReference type="Pfam" id="PF19739">
    <property type="entry name" value="DUF6228"/>
    <property type="match status" value="1"/>
</dbReference>
<keyword evidence="2" id="KW-1185">Reference proteome</keyword>
<dbReference type="STRING" id="402596.SAMN04489844_1622"/>
<evidence type="ECO:0000313" key="1">
    <source>
        <dbReference type="EMBL" id="SEC07246.1"/>
    </source>
</evidence>
<proteinExistence type="predicted"/>
<reference evidence="2" key="1">
    <citation type="submission" date="2016-10" db="EMBL/GenBank/DDBJ databases">
        <authorList>
            <person name="Varghese N."/>
            <person name="Submissions S."/>
        </authorList>
    </citation>
    <scope>NUCLEOTIDE SEQUENCE [LARGE SCALE GENOMIC DNA]</scope>
    <source>
        <strain evidence="2">DSM 22017</strain>
    </source>
</reference>
<organism evidence="1 2">
    <name type="scientific">Nocardioides exalbidus</name>
    <dbReference type="NCBI Taxonomy" id="402596"/>
    <lineage>
        <taxon>Bacteria</taxon>
        <taxon>Bacillati</taxon>
        <taxon>Actinomycetota</taxon>
        <taxon>Actinomycetes</taxon>
        <taxon>Propionibacteriales</taxon>
        <taxon>Nocardioidaceae</taxon>
        <taxon>Nocardioides</taxon>
    </lineage>
</organism>
<evidence type="ECO:0000313" key="2">
    <source>
        <dbReference type="Proteomes" id="UP000198742"/>
    </source>
</evidence>
<dbReference type="AlphaFoldDB" id="A0A1H4PII4"/>
<sequence>MLRLGDDATTVELTWDTGERRAAIRFHGARFKYRDPHDPLYEADNIVEYIVSMEGNGFSAEAVLISIDAAGFGLPRVIEGVAGDFRGWEGTQTWENADHDLAVSATRTSRGYVSLDWRLTPSIYDK</sequence>
<name>A0A1H4PII4_9ACTN</name>
<dbReference type="EMBL" id="FNRT01000002">
    <property type="protein sequence ID" value="SEC07246.1"/>
    <property type="molecule type" value="Genomic_DNA"/>
</dbReference>
<dbReference type="Proteomes" id="UP000198742">
    <property type="component" value="Unassembled WGS sequence"/>
</dbReference>
<dbReference type="RefSeq" id="WP_090968652.1">
    <property type="nucleotide sequence ID" value="NZ_FNRT01000002.1"/>
</dbReference>
<dbReference type="OrthoDB" id="4548929at2"/>
<gene>
    <name evidence="1" type="ORF">SAMN04489844_1622</name>
</gene>
<dbReference type="InterPro" id="IPR046196">
    <property type="entry name" value="DUF6228"/>
</dbReference>
<accession>A0A1H4PII4</accession>